<dbReference type="RefSeq" id="WP_141632607.1">
    <property type="nucleotide sequence ID" value="NZ_VIGB01000003.1"/>
</dbReference>
<name>A0A540VYQ1_9ACTN</name>
<evidence type="ECO:0000313" key="3">
    <source>
        <dbReference type="EMBL" id="TQF01885.1"/>
    </source>
</evidence>
<gene>
    <name evidence="3" type="ORF">E6W39_05910</name>
</gene>
<evidence type="ECO:0000313" key="4">
    <source>
        <dbReference type="Proteomes" id="UP000319103"/>
    </source>
</evidence>
<keyword evidence="2" id="KW-0732">Signal</keyword>
<dbReference type="PANTHER" id="PTHR45985:SF3">
    <property type="entry name" value="CHITIN DEACETYLASE-LIKE 4"/>
    <property type="match status" value="1"/>
</dbReference>
<protein>
    <recommendedName>
        <fullName evidence="5">Secreted protein</fullName>
    </recommendedName>
</protein>
<dbReference type="EMBL" id="VIGB01000003">
    <property type="protein sequence ID" value="TQF01885.1"/>
    <property type="molecule type" value="Genomic_DNA"/>
</dbReference>
<dbReference type="Gene3D" id="3.20.20.370">
    <property type="entry name" value="Glycoside hydrolase/deacetylase"/>
    <property type="match status" value="1"/>
</dbReference>
<keyword evidence="4" id="KW-1185">Reference proteome</keyword>
<feature type="compositionally biased region" description="Low complexity" evidence="1">
    <location>
        <begin position="36"/>
        <end position="66"/>
    </location>
</feature>
<dbReference type="PANTHER" id="PTHR45985">
    <property type="match status" value="1"/>
</dbReference>
<dbReference type="Proteomes" id="UP000319103">
    <property type="component" value="Unassembled WGS sequence"/>
</dbReference>
<dbReference type="GO" id="GO:0005975">
    <property type="term" value="P:carbohydrate metabolic process"/>
    <property type="evidence" value="ECO:0007669"/>
    <property type="project" value="InterPro"/>
</dbReference>
<reference evidence="3 4" key="1">
    <citation type="submission" date="2019-06" db="EMBL/GenBank/DDBJ databases">
        <title>Description of Kitasatospora acidophila sp. nov. isolated from pine grove soil, and reclassification of Streptomyces novaecaesareae to Kitasatospora novaeceasareae comb. nov.</title>
        <authorList>
            <person name="Kim M.J."/>
        </authorList>
    </citation>
    <scope>NUCLEOTIDE SEQUENCE [LARGE SCALE GENOMIC DNA]</scope>
    <source>
        <strain evidence="3 4">MMS16-CNU292</strain>
    </source>
</reference>
<dbReference type="AlphaFoldDB" id="A0A540VYQ1"/>
<dbReference type="InterPro" id="IPR006311">
    <property type="entry name" value="TAT_signal"/>
</dbReference>
<evidence type="ECO:0000256" key="2">
    <source>
        <dbReference type="SAM" id="SignalP"/>
    </source>
</evidence>
<feature type="chain" id="PRO_5039313692" description="Secreted protein" evidence="2">
    <location>
        <begin position="24"/>
        <end position="423"/>
    </location>
</feature>
<dbReference type="PROSITE" id="PS51318">
    <property type="entry name" value="TAT"/>
    <property type="match status" value="1"/>
</dbReference>
<feature type="signal peptide" evidence="2">
    <location>
        <begin position="1"/>
        <end position="23"/>
    </location>
</feature>
<evidence type="ECO:0008006" key="5">
    <source>
        <dbReference type="Google" id="ProtNLM"/>
    </source>
</evidence>
<dbReference type="OrthoDB" id="438898at2"/>
<feature type="region of interest" description="Disordered" evidence="1">
    <location>
        <begin position="31"/>
        <end position="101"/>
    </location>
</feature>
<accession>A0A540VYQ1</accession>
<evidence type="ECO:0000256" key="1">
    <source>
        <dbReference type="SAM" id="MobiDB-lite"/>
    </source>
</evidence>
<sequence length="423" mass="46158">MVKATRRTTVLLTGGMGVAAALALIPMAPSGGGKVATATAPSDSPGAAATASSSPPVGAPSSSPTPWDGKVKVIGDGSTSETGPEPKQLVPQKLKPGEKPPQFVVFSWDGGLEGDEHLFSHFREVAKESNAQMTFFLTGIYLLPNSKRYLYHPPQHPVGTSAIDLATDQHIKDTLEQLRQAWADGDEIGTHFNGHFCGSGGGNDWSSADWLSETQQAYSFVENWKTNTGYKDIPPLPFDYQKELVGGRAPCLEGQKTLLPVEKQLGWRYDASSPGDFQIWPAKTNGIWNFPLQELPYPGQNFQVLSMDFNFLANQSGGDPNGDPSKYAQWEKTARDGYLNGFERAYNGSRAPLFIGNHFETWNGGIYMKAVEDVMRNACTKPQVQCVSFKELADWLDAQDPNVLAQLRQLDPGQAPDWSTFIK</sequence>
<dbReference type="SUPFAM" id="SSF88713">
    <property type="entry name" value="Glycoside hydrolase/deacetylase"/>
    <property type="match status" value="1"/>
</dbReference>
<proteinExistence type="predicted"/>
<organism evidence="3 4">
    <name type="scientific">Kitasatospora acidiphila</name>
    <dbReference type="NCBI Taxonomy" id="2567942"/>
    <lineage>
        <taxon>Bacteria</taxon>
        <taxon>Bacillati</taxon>
        <taxon>Actinomycetota</taxon>
        <taxon>Actinomycetes</taxon>
        <taxon>Kitasatosporales</taxon>
        <taxon>Streptomycetaceae</taxon>
        <taxon>Kitasatospora</taxon>
    </lineage>
</organism>
<dbReference type="InterPro" id="IPR011330">
    <property type="entry name" value="Glyco_hydro/deAcase_b/a-brl"/>
</dbReference>
<comment type="caution">
    <text evidence="3">The sequence shown here is derived from an EMBL/GenBank/DDBJ whole genome shotgun (WGS) entry which is preliminary data.</text>
</comment>
<dbReference type="InterPro" id="IPR052740">
    <property type="entry name" value="CE4"/>
</dbReference>